<dbReference type="Pfam" id="PF10034">
    <property type="entry name" value="Dpy19"/>
    <property type="match status" value="1"/>
</dbReference>
<evidence type="ECO:0000256" key="3">
    <source>
        <dbReference type="ARBA" id="ARBA00022676"/>
    </source>
</evidence>
<evidence type="ECO:0000256" key="6">
    <source>
        <dbReference type="ARBA" id="ARBA00022989"/>
    </source>
</evidence>
<organism evidence="8 9">
    <name type="scientific">Cirrhinus mrigala</name>
    <name type="common">Mrigala</name>
    <dbReference type="NCBI Taxonomy" id="683832"/>
    <lineage>
        <taxon>Eukaryota</taxon>
        <taxon>Metazoa</taxon>
        <taxon>Chordata</taxon>
        <taxon>Craniata</taxon>
        <taxon>Vertebrata</taxon>
        <taxon>Euteleostomi</taxon>
        <taxon>Actinopterygii</taxon>
        <taxon>Neopterygii</taxon>
        <taxon>Teleostei</taxon>
        <taxon>Ostariophysi</taxon>
        <taxon>Cypriniformes</taxon>
        <taxon>Cyprinidae</taxon>
        <taxon>Labeoninae</taxon>
        <taxon>Labeonini</taxon>
        <taxon>Cirrhinus</taxon>
    </lineage>
</organism>
<comment type="similarity">
    <text evidence="2">Belongs to the dpy-19 family.</text>
</comment>
<evidence type="ECO:0000256" key="2">
    <source>
        <dbReference type="ARBA" id="ARBA00008744"/>
    </source>
</evidence>
<evidence type="ECO:0000313" key="8">
    <source>
        <dbReference type="EMBL" id="KAL0171475.1"/>
    </source>
</evidence>
<feature type="non-terminal residue" evidence="8">
    <location>
        <position position="1"/>
    </location>
</feature>
<sequence length="52" mass="6247">MPEIWDVEDVQNTGKVPLCTLMWRDSRPHFSTVFHNNIYKVLRVSKTVRDMR</sequence>
<gene>
    <name evidence="8" type="ORF">M9458_031786</name>
</gene>
<comment type="caution">
    <text evidence="8">The sequence shown here is derived from an EMBL/GenBank/DDBJ whole genome shotgun (WGS) entry which is preliminary data.</text>
</comment>
<dbReference type="AlphaFoldDB" id="A0ABD0PCL9"/>
<evidence type="ECO:0000256" key="5">
    <source>
        <dbReference type="ARBA" id="ARBA00022692"/>
    </source>
</evidence>
<accession>A0ABD0PCL9</accession>
<protein>
    <submittedName>
        <fullName evidence="8">Uncharacterized protein</fullName>
    </submittedName>
</protein>
<dbReference type="EMBL" id="JAMKFB020000016">
    <property type="protein sequence ID" value="KAL0171475.1"/>
    <property type="molecule type" value="Genomic_DNA"/>
</dbReference>
<evidence type="ECO:0000256" key="1">
    <source>
        <dbReference type="ARBA" id="ARBA00004141"/>
    </source>
</evidence>
<dbReference type="InterPro" id="IPR018732">
    <property type="entry name" value="Dpy-19/Dpy-19-like"/>
</dbReference>
<reference evidence="8 9" key="1">
    <citation type="submission" date="2024-05" db="EMBL/GenBank/DDBJ databases">
        <title>Genome sequencing and assembly of Indian major carp, Cirrhinus mrigala (Hamilton, 1822).</title>
        <authorList>
            <person name="Mohindra V."/>
            <person name="Chowdhury L.M."/>
            <person name="Lal K."/>
            <person name="Jena J.K."/>
        </authorList>
    </citation>
    <scope>NUCLEOTIDE SEQUENCE [LARGE SCALE GENOMIC DNA]</scope>
    <source>
        <strain evidence="8">CM1030</strain>
        <tissue evidence="8">Blood</tissue>
    </source>
</reference>
<keyword evidence="3" id="KW-0328">Glycosyltransferase</keyword>
<evidence type="ECO:0000313" key="9">
    <source>
        <dbReference type="Proteomes" id="UP001529510"/>
    </source>
</evidence>
<comment type="subcellular location">
    <subcellularLocation>
        <location evidence="1">Membrane</location>
        <topology evidence="1">Multi-pass membrane protein</topology>
    </subcellularLocation>
</comment>
<evidence type="ECO:0000256" key="7">
    <source>
        <dbReference type="ARBA" id="ARBA00023136"/>
    </source>
</evidence>
<keyword evidence="5" id="KW-0812">Transmembrane</keyword>
<keyword evidence="7" id="KW-0472">Membrane</keyword>
<dbReference type="GO" id="GO:0016757">
    <property type="term" value="F:glycosyltransferase activity"/>
    <property type="evidence" value="ECO:0007669"/>
    <property type="project" value="UniProtKB-KW"/>
</dbReference>
<name>A0ABD0PCL9_CIRMR</name>
<keyword evidence="4" id="KW-0808">Transferase</keyword>
<keyword evidence="9" id="KW-1185">Reference proteome</keyword>
<evidence type="ECO:0000256" key="4">
    <source>
        <dbReference type="ARBA" id="ARBA00022679"/>
    </source>
</evidence>
<proteinExistence type="inferred from homology"/>
<dbReference type="GO" id="GO:0016020">
    <property type="term" value="C:membrane"/>
    <property type="evidence" value="ECO:0007669"/>
    <property type="project" value="UniProtKB-SubCell"/>
</dbReference>
<dbReference type="Proteomes" id="UP001529510">
    <property type="component" value="Unassembled WGS sequence"/>
</dbReference>
<keyword evidence="6" id="KW-1133">Transmembrane helix</keyword>